<dbReference type="Proteomes" id="UP000507222">
    <property type="component" value="Unassembled WGS sequence"/>
</dbReference>
<feature type="region of interest" description="Disordered" evidence="1">
    <location>
        <begin position="202"/>
        <end position="253"/>
    </location>
</feature>
<dbReference type="Pfam" id="PF07891">
    <property type="entry name" value="DUF1666"/>
    <property type="match status" value="1"/>
</dbReference>
<feature type="compositionally biased region" description="Acidic residues" evidence="1">
    <location>
        <begin position="203"/>
        <end position="227"/>
    </location>
</feature>
<organism evidence="3 4">
    <name type="scientific">Prunus armeniaca</name>
    <name type="common">Apricot</name>
    <name type="synonym">Armeniaca vulgaris</name>
    <dbReference type="NCBI Taxonomy" id="36596"/>
    <lineage>
        <taxon>Eukaryota</taxon>
        <taxon>Viridiplantae</taxon>
        <taxon>Streptophyta</taxon>
        <taxon>Embryophyta</taxon>
        <taxon>Tracheophyta</taxon>
        <taxon>Spermatophyta</taxon>
        <taxon>Magnoliopsida</taxon>
        <taxon>eudicotyledons</taxon>
        <taxon>Gunneridae</taxon>
        <taxon>Pentapetalae</taxon>
        <taxon>rosids</taxon>
        <taxon>fabids</taxon>
        <taxon>Rosales</taxon>
        <taxon>Rosaceae</taxon>
        <taxon>Amygdaloideae</taxon>
        <taxon>Amygdaleae</taxon>
        <taxon>Prunus</taxon>
    </lineage>
</organism>
<gene>
    <name evidence="3" type="ORF">CURHAP_LOCUS6535</name>
</gene>
<keyword evidence="2" id="KW-0812">Transmembrane</keyword>
<keyword evidence="2" id="KW-1133">Transmembrane helix</keyword>
<evidence type="ECO:0000256" key="1">
    <source>
        <dbReference type="SAM" id="MobiDB-lite"/>
    </source>
</evidence>
<dbReference type="PANTHER" id="PTHR46741:SF4">
    <property type="entry name" value="FINGER FYVE DOMAIN PROTEIN, PUTATIVE (DUF1666)-RELATED"/>
    <property type="match status" value="1"/>
</dbReference>
<dbReference type="AlphaFoldDB" id="A0A6J5TLN2"/>
<dbReference type="PANTHER" id="PTHR46741">
    <property type="entry name" value="OS09G0413600 PROTEIN"/>
    <property type="match status" value="1"/>
</dbReference>
<dbReference type="EMBL" id="CAEKDK010000001">
    <property type="protein sequence ID" value="CAB4264633.1"/>
    <property type="molecule type" value="Genomic_DNA"/>
</dbReference>
<evidence type="ECO:0000256" key="2">
    <source>
        <dbReference type="SAM" id="Phobius"/>
    </source>
</evidence>
<feature type="compositionally biased region" description="Basic and acidic residues" evidence="1">
    <location>
        <begin position="406"/>
        <end position="420"/>
    </location>
</feature>
<accession>A0A6J5TLN2</accession>
<evidence type="ECO:0000313" key="3">
    <source>
        <dbReference type="EMBL" id="CAB4264633.1"/>
    </source>
</evidence>
<feature type="compositionally biased region" description="Acidic residues" evidence="1">
    <location>
        <begin position="396"/>
        <end position="405"/>
    </location>
</feature>
<proteinExistence type="predicted"/>
<feature type="transmembrane region" description="Helical" evidence="2">
    <location>
        <begin position="30"/>
        <end position="57"/>
    </location>
</feature>
<feature type="region of interest" description="Disordered" evidence="1">
    <location>
        <begin position="368"/>
        <end position="449"/>
    </location>
</feature>
<evidence type="ECO:0008006" key="5">
    <source>
        <dbReference type="Google" id="ProtNLM"/>
    </source>
</evidence>
<protein>
    <recommendedName>
        <fullName evidence="5">Ribosomal protein L34Ae</fullName>
    </recommendedName>
</protein>
<sequence length="829" mass="96372">MMVTNKFLVLKTQFDFIAQRLLSKSLYGNMVGVVGSMWVLCCSYLFFLFGFISRYILRFQADEQRNENRVPCLQRDDQVGSKGSLISDIDVFREEEECFQYSDSKSKDKNREEEETENIGFVETVSAASTDLYEFRSGKDINCYMEEPKSTSFVVQEFYVGWSNSNVYDSQILDKGPEAADEEKAEAKTENFDDQITTKAVDVQEETEDVDDQEETEAVDDQEETEDVHDQEKTEETTETIGNMEKTEDSASSVCVGEVLEKTVTGHNSSEIVEHSFDSFSFGKLFVSESELSRTVEYPENTSFGKHDPSDDVGSITYEFLVGRNVSEGLQPQSLVVIKEDSQNVQTNMEDFQLHDFSTPYGKRVVFSDQQQDSSESSDDEYIELSEPQIQSSSVLEEEVEDQHEDEDKLFQNEETKPRNCTEQSAEEIGSQEGKSGSNSKDENEDELPWEHEDIIEQLKMEMRNVRNRGLPTILEEETECTKMVENLNLKPLKIDEKFEYKDQMAELQKVYKSYAERMRKLDILNNQTMHAIGFLQLKDKVSKSITIQKSSSMPIVKSLLSQNMWRCKTQRQPTAHDRIPKFVGDLHKDLELVYVGQVCLSWEILHWQYGKAQELHAQRYNHQYNLVATEFQLFQVLLQRFIEDDPFQGPRVQHYVKNRCVLRSLLQVPSIRDDRMHDKKHGGRGEDDSIILSGMLVNIIEESMRIFWKFLRKDERNAILKGLQETQVDHKDLELLMDIRKDLQKKEKKLKDILRSGHCVVKKFQKQQEERLEQTLLIAQVDLRLISRVLNMSKLKTEQLVWCHEKLDKITFVHRKVHMEPSFLLFPC</sequence>
<reference evidence="3 4" key="1">
    <citation type="submission" date="2020-05" db="EMBL/GenBank/DDBJ databases">
        <authorList>
            <person name="Campoy J."/>
            <person name="Schneeberger K."/>
            <person name="Spophaly S."/>
        </authorList>
    </citation>
    <scope>NUCLEOTIDE SEQUENCE [LARGE SCALE GENOMIC DNA]</scope>
    <source>
        <strain evidence="3">PruArmRojPasFocal</strain>
    </source>
</reference>
<name>A0A6J5TLN2_PRUAR</name>
<evidence type="ECO:0000313" key="4">
    <source>
        <dbReference type="Proteomes" id="UP000507222"/>
    </source>
</evidence>
<dbReference type="InterPro" id="IPR012870">
    <property type="entry name" value="DUF1666"/>
</dbReference>
<keyword evidence="2" id="KW-0472">Membrane</keyword>